<dbReference type="InterPro" id="IPR019775">
    <property type="entry name" value="WD40_repeat_CS"/>
</dbReference>
<dbReference type="SUPFAM" id="SSF46894">
    <property type="entry name" value="C-terminal effector domain of the bipartite response regulators"/>
    <property type="match status" value="1"/>
</dbReference>
<evidence type="ECO:0000256" key="1">
    <source>
        <dbReference type="ARBA" id="ARBA00005820"/>
    </source>
</evidence>
<dbReference type="InterPro" id="IPR051677">
    <property type="entry name" value="AfsR-DnrI-RedD_regulator"/>
</dbReference>
<comment type="caution">
    <text evidence="10">The sequence shown here is derived from an EMBL/GenBank/DDBJ whole genome shotgun (WGS) entry which is preliminary data.</text>
</comment>
<evidence type="ECO:0000256" key="8">
    <source>
        <dbReference type="PROSITE-ProRule" id="PRU01091"/>
    </source>
</evidence>
<keyword evidence="3" id="KW-0677">Repeat</keyword>
<dbReference type="Proteomes" id="UP001151002">
    <property type="component" value="Unassembled WGS sequence"/>
</dbReference>
<dbReference type="PROSITE" id="PS00678">
    <property type="entry name" value="WD_REPEATS_1"/>
    <property type="match status" value="1"/>
</dbReference>
<dbReference type="Gene3D" id="1.25.40.10">
    <property type="entry name" value="Tetratricopeptide repeat domain"/>
    <property type="match status" value="1"/>
</dbReference>
<dbReference type="SMART" id="SM01043">
    <property type="entry name" value="BTAD"/>
    <property type="match status" value="1"/>
</dbReference>
<gene>
    <name evidence="10" type="ORF">OWR29_46805</name>
</gene>
<dbReference type="PROSITE" id="PS50294">
    <property type="entry name" value="WD_REPEATS_REGION"/>
    <property type="match status" value="3"/>
</dbReference>
<name>A0ABT4BGI7_9ACTN</name>
<reference evidence="10" key="1">
    <citation type="submission" date="2022-11" db="EMBL/GenBank/DDBJ databases">
        <authorList>
            <person name="Somphong A."/>
            <person name="Phongsopitanun W."/>
        </authorList>
    </citation>
    <scope>NUCLEOTIDE SEQUENCE</scope>
    <source>
        <strain evidence="10">Pm04-4</strain>
    </source>
</reference>
<dbReference type="PROSITE" id="PS50082">
    <property type="entry name" value="WD_REPEATS_2"/>
    <property type="match status" value="4"/>
</dbReference>
<feature type="domain" description="OmpR/PhoB-type" evidence="9">
    <location>
        <begin position="38"/>
        <end position="134"/>
    </location>
</feature>
<evidence type="ECO:0000256" key="7">
    <source>
        <dbReference type="PROSITE-ProRule" id="PRU00221"/>
    </source>
</evidence>
<dbReference type="InterPro" id="IPR011990">
    <property type="entry name" value="TPR-like_helical_dom_sf"/>
</dbReference>
<dbReference type="SUPFAM" id="SSF50998">
    <property type="entry name" value="Quinoprotein alcohol dehydrogenase-like"/>
    <property type="match status" value="1"/>
</dbReference>
<keyword evidence="2 7" id="KW-0853">WD repeat</keyword>
<dbReference type="EMBL" id="JAPNTZ010000028">
    <property type="protein sequence ID" value="MCY1145561.1"/>
    <property type="molecule type" value="Genomic_DNA"/>
</dbReference>
<evidence type="ECO:0000313" key="11">
    <source>
        <dbReference type="Proteomes" id="UP001151002"/>
    </source>
</evidence>
<organism evidence="10 11">
    <name type="scientific">Paractinoplanes pyxinae</name>
    <dbReference type="NCBI Taxonomy" id="2997416"/>
    <lineage>
        <taxon>Bacteria</taxon>
        <taxon>Bacillati</taxon>
        <taxon>Actinomycetota</taxon>
        <taxon>Actinomycetes</taxon>
        <taxon>Micromonosporales</taxon>
        <taxon>Micromonosporaceae</taxon>
        <taxon>Paractinoplanes</taxon>
    </lineage>
</organism>
<evidence type="ECO:0000313" key="10">
    <source>
        <dbReference type="EMBL" id="MCY1145561.1"/>
    </source>
</evidence>
<keyword evidence="5 8" id="KW-0238">DNA-binding</keyword>
<dbReference type="SUPFAM" id="SSF51004">
    <property type="entry name" value="C-terminal (heme d1) domain of cytochrome cd1-nitrite reductase"/>
    <property type="match status" value="1"/>
</dbReference>
<dbReference type="SMART" id="SM00862">
    <property type="entry name" value="Trans_reg_C"/>
    <property type="match status" value="1"/>
</dbReference>
<sequence>MTFSSSSSVLTPRLSVTAVPARRRAGITAVSAPLTAASARVDSPDVGIGVLGPLTVGGDGDRPARASSRDRVVLAALVAAGGDAVRPEQLAEALWGDHPPASWRKVLQGCVARLRRMLGATAIETVPPGYRLAVDAGEIDARRFERLLERARELLALDAADQALFAADAALALWRGPALPEVEAWEPGRIEAGRLAELRLEAEELRVEAALGAGRVAEVLADARAQVDAEPLRERRWALLAEAQYRSGRQGEALAGLRRARHVLNAELGLDPGPELVAVERAILRQDPSLSPDGRPAGQSPVCPYLGLVPYDVGDAEAFFGREDDTAACLDRLAATGVLVVVGPSGGGKSSLVRAGLAAKLRGPVTVLHPGPWPAAPDPPAAGPVVVDQAEEVVTLCTDPGRRSAFLTALVAHAERAPLIVALRADRLGEVCEHPGFARLAERGLYVLGAMRESQLRTAIEAPARRAGLLLEPGLVDLLVRDVEGEPGALPLLSHALRQTWLRREGRTLTVAGYRTTGGIRGAVAHTAEELYERTPVTDRPELRELLLSLANRGRVPRRLLAAGPGRLRILEELVAARLVTSGESTVALAHEALTRVWPRMRSWLDEDAEGQRLRRHLSVAADAWETMGRPGSELYRGARLARAVEWHDHSRPALSPTEEAFLAAGRELADAETAAAARINRRLRALLAAAVVLLVVAGAAGVYAGRQAERARAAARSAEARRIGALARTTADAGQSLWLAAGAVRLDDTTANRADLLSALGRNPQLIRVINGPERAASRAAVSADGTTLIVLNGGRAGLFDTRTYAGAWHPSVVPPAPTAVALRPDGEQAAVVSGPVDAPVVSVVGTRRATVQPVRPGRLAYDSVAVAATYSADGRRLAVVYQRGEFETSVVWVWSVNALDRPPSTVAVPWLTDVVRFGPGGLLHTAGPGGEAVFDVATGRRVRSSPAAGPLLELSPDGRWAARATARGGEVVLTDVASGREMVRLARGGTGPLQQLRFSPDSRLLAGSAGDNTVTVWDVPARETTEVLRGHATTVVDLAYGADGATLHTSDRDGTTLVWDLRGDRRVVARRALPVGADLSDAEAVIAPGGDRVAFGSRDRLTVADLRGGRPPVVIETGHRRRHGVAWRPDGARLATTGDEGHVRVWDADTGRLVVARQLSDRPVLGLAYSRDGTRLIVTDDRVLQLDAATLRPVADLLRLPGEPAGQPVIAPDGRTVVAFPSEPARSAAYVDLSAATARDQPIGVAAAAAAFAPDGRGLAVAGRNGEVLLLDAAGSPVRPAVPAHDGPAGPVSWSADGRTFVVGGADGRVSVWDGRTGEPLGAVTPARTGVRTYPAFRADGHTVTIVSTDGAVHTWDARPGEWVAHACRIAGPDFVC</sequence>
<comment type="similarity">
    <text evidence="1">Belongs to the AfsR/DnrI/RedD regulatory family.</text>
</comment>
<dbReference type="InterPro" id="IPR011047">
    <property type="entry name" value="Quinoprotein_ADH-like_sf"/>
</dbReference>
<dbReference type="Pfam" id="PF03704">
    <property type="entry name" value="BTAD"/>
    <property type="match status" value="1"/>
</dbReference>
<feature type="repeat" description="WD" evidence="7">
    <location>
        <begin position="1284"/>
        <end position="1325"/>
    </location>
</feature>
<dbReference type="InterPro" id="IPR005158">
    <property type="entry name" value="BTAD"/>
</dbReference>
<keyword evidence="11" id="KW-1185">Reference proteome</keyword>
<evidence type="ECO:0000256" key="5">
    <source>
        <dbReference type="ARBA" id="ARBA00023125"/>
    </source>
</evidence>
<dbReference type="Pfam" id="PF00486">
    <property type="entry name" value="Trans_reg_C"/>
    <property type="match status" value="1"/>
</dbReference>
<feature type="DNA-binding region" description="OmpR/PhoB-type" evidence="8">
    <location>
        <begin position="38"/>
        <end position="134"/>
    </location>
</feature>
<proteinExistence type="inferred from homology"/>
<evidence type="ECO:0000256" key="3">
    <source>
        <dbReference type="ARBA" id="ARBA00022737"/>
    </source>
</evidence>
<feature type="repeat" description="WD" evidence="7">
    <location>
        <begin position="1030"/>
        <end position="1071"/>
    </location>
</feature>
<dbReference type="PANTHER" id="PTHR35807:SF1">
    <property type="entry name" value="TRANSCRIPTIONAL REGULATOR REDD"/>
    <property type="match status" value="1"/>
</dbReference>
<dbReference type="SMART" id="SM00320">
    <property type="entry name" value="WD40"/>
    <property type="match status" value="7"/>
</dbReference>
<dbReference type="CDD" id="cd15831">
    <property type="entry name" value="BTAD"/>
    <property type="match status" value="1"/>
</dbReference>
<keyword evidence="4" id="KW-0805">Transcription regulation</keyword>
<dbReference type="Pfam" id="PF00400">
    <property type="entry name" value="WD40"/>
    <property type="match status" value="4"/>
</dbReference>
<dbReference type="InterPro" id="IPR011048">
    <property type="entry name" value="Haem_d1_sf"/>
</dbReference>
<dbReference type="InterPro" id="IPR015943">
    <property type="entry name" value="WD40/YVTN_repeat-like_dom_sf"/>
</dbReference>
<evidence type="ECO:0000256" key="6">
    <source>
        <dbReference type="ARBA" id="ARBA00023163"/>
    </source>
</evidence>
<dbReference type="InterPro" id="IPR001680">
    <property type="entry name" value="WD40_rpt"/>
</dbReference>
<dbReference type="Pfam" id="PF20703">
    <property type="entry name" value="nSTAND1"/>
    <property type="match status" value="2"/>
</dbReference>
<feature type="repeat" description="WD" evidence="7">
    <location>
        <begin position="988"/>
        <end position="1029"/>
    </location>
</feature>
<dbReference type="Gene3D" id="2.130.10.10">
    <property type="entry name" value="YVTN repeat-like/Quinoprotein amine dehydrogenase"/>
    <property type="match status" value="4"/>
</dbReference>
<evidence type="ECO:0000256" key="4">
    <source>
        <dbReference type="ARBA" id="ARBA00023015"/>
    </source>
</evidence>
<dbReference type="InterPro" id="IPR001867">
    <property type="entry name" value="OmpR/PhoB-type_DNA-bd"/>
</dbReference>
<dbReference type="Gene3D" id="1.10.10.10">
    <property type="entry name" value="Winged helix-like DNA-binding domain superfamily/Winged helix DNA-binding domain"/>
    <property type="match status" value="1"/>
</dbReference>
<dbReference type="PROSITE" id="PS51755">
    <property type="entry name" value="OMPR_PHOB"/>
    <property type="match status" value="1"/>
</dbReference>
<dbReference type="InterPro" id="IPR036388">
    <property type="entry name" value="WH-like_DNA-bd_sf"/>
</dbReference>
<keyword evidence="6" id="KW-0804">Transcription</keyword>
<protein>
    <submittedName>
        <fullName evidence="10">BTAD domain-containing putative transcriptional regulator</fullName>
    </submittedName>
</protein>
<dbReference type="RefSeq" id="WP_267570178.1">
    <property type="nucleotide sequence ID" value="NZ_JAPNTZ010000028.1"/>
</dbReference>
<evidence type="ECO:0000256" key="2">
    <source>
        <dbReference type="ARBA" id="ARBA00022574"/>
    </source>
</evidence>
<dbReference type="InterPro" id="IPR049052">
    <property type="entry name" value="nSTAND1"/>
</dbReference>
<dbReference type="SUPFAM" id="SSF48452">
    <property type="entry name" value="TPR-like"/>
    <property type="match status" value="1"/>
</dbReference>
<dbReference type="PANTHER" id="PTHR35807">
    <property type="entry name" value="TRANSCRIPTIONAL REGULATOR REDD-RELATED"/>
    <property type="match status" value="1"/>
</dbReference>
<feature type="repeat" description="WD" evidence="7">
    <location>
        <begin position="1127"/>
        <end position="1158"/>
    </location>
</feature>
<accession>A0ABT4BGI7</accession>
<dbReference type="InterPro" id="IPR016032">
    <property type="entry name" value="Sig_transdc_resp-reg_C-effctor"/>
</dbReference>
<evidence type="ECO:0000259" key="9">
    <source>
        <dbReference type="PROSITE" id="PS51755"/>
    </source>
</evidence>